<dbReference type="GO" id="GO:0034715">
    <property type="term" value="C:pICln-Sm protein complex"/>
    <property type="evidence" value="ECO:0007669"/>
    <property type="project" value="TreeGrafter"/>
</dbReference>
<keyword evidence="7" id="KW-1185">Reference proteome</keyword>
<keyword evidence="4" id="KW-0539">Nucleus</keyword>
<keyword evidence="3" id="KW-0963">Cytoplasm</keyword>
<dbReference type="InterPro" id="IPR039924">
    <property type="entry name" value="ICln/Lot5/Saf5"/>
</dbReference>
<evidence type="ECO:0000256" key="4">
    <source>
        <dbReference type="ARBA" id="ARBA00023242"/>
    </source>
</evidence>
<dbReference type="Gene3D" id="2.30.29.30">
    <property type="entry name" value="Pleckstrin-homology domain (PH domain)/Phosphotyrosine-binding domain (PTB)"/>
    <property type="match status" value="1"/>
</dbReference>
<name>A0A9P5N415_9AGAM</name>
<proteinExistence type="predicted"/>
<evidence type="ECO:0000256" key="2">
    <source>
        <dbReference type="ARBA" id="ARBA00004496"/>
    </source>
</evidence>
<dbReference type="Pfam" id="PF03517">
    <property type="entry name" value="Voldacs"/>
    <property type="match status" value="1"/>
</dbReference>
<dbReference type="InterPro" id="IPR011993">
    <property type="entry name" value="PH-like_dom_sf"/>
</dbReference>
<reference evidence="6" key="1">
    <citation type="submission" date="2019-10" db="EMBL/GenBank/DDBJ databases">
        <authorList>
            <consortium name="DOE Joint Genome Institute"/>
            <person name="Kuo A."/>
            <person name="Miyauchi S."/>
            <person name="Kiss E."/>
            <person name="Drula E."/>
            <person name="Kohler A."/>
            <person name="Sanchez-Garcia M."/>
            <person name="Andreopoulos B."/>
            <person name="Barry K.W."/>
            <person name="Bonito G."/>
            <person name="Buee M."/>
            <person name="Carver A."/>
            <person name="Chen C."/>
            <person name="Cichocki N."/>
            <person name="Clum A."/>
            <person name="Culley D."/>
            <person name="Crous P.W."/>
            <person name="Fauchery L."/>
            <person name="Girlanda M."/>
            <person name="Hayes R."/>
            <person name="Keri Z."/>
            <person name="LaButti K."/>
            <person name="Lipzen A."/>
            <person name="Lombard V."/>
            <person name="Magnuson J."/>
            <person name="Maillard F."/>
            <person name="Morin E."/>
            <person name="Murat C."/>
            <person name="Nolan M."/>
            <person name="Ohm R."/>
            <person name="Pangilinan J."/>
            <person name="Pereira M."/>
            <person name="Perotto S."/>
            <person name="Peter M."/>
            <person name="Riley R."/>
            <person name="Sitrit Y."/>
            <person name="Stielow B."/>
            <person name="Szollosi G."/>
            <person name="Zifcakova L."/>
            <person name="Stursova M."/>
            <person name="Spatafora J.W."/>
            <person name="Tedersoo L."/>
            <person name="Vaario L.-M."/>
            <person name="Yamada A."/>
            <person name="Yan M."/>
            <person name="Wang P."/>
            <person name="Xu J."/>
            <person name="Bruns T."/>
            <person name="Baldrian P."/>
            <person name="Vilgalys R."/>
            <person name="Henrissat B."/>
            <person name="Grigoriev I.V."/>
            <person name="Hibbett D."/>
            <person name="Nagy L.G."/>
            <person name="Martin F.M."/>
        </authorList>
    </citation>
    <scope>NUCLEOTIDE SEQUENCE</scope>
    <source>
        <strain evidence="6">Prilba</strain>
    </source>
</reference>
<organism evidence="6 7">
    <name type="scientific">Russula ochroleuca</name>
    <dbReference type="NCBI Taxonomy" id="152965"/>
    <lineage>
        <taxon>Eukaryota</taxon>
        <taxon>Fungi</taxon>
        <taxon>Dikarya</taxon>
        <taxon>Basidiomycota</taxon>
        <taxon>Agaricomycotina</taxon>
        <taxon>Agaricomycetes</taxon>
        <taxon>Russulales</taxon>
        <taxon>Russulaceae</taxon>
        <taxon>Russula</taxon>
    </lineage>
</organism>
<gene>
    <name evidence="6" type="ORF">DFH94DRAFT_156839</name>
</gene>
<feature type="compositionally biased region" description="Acidic residues" evidence="5">
    <location>
        <begin position="158"/>
        <end position="172"/>
    </location>
</feature>
<protein>
    <submittedName>
        <fullName evidence="6">Regulator of volume decrease after cellular swelling-domain-containing protein</fullName>
    </submittedName>
</protein>
<sequence>MPAVSFIDAVPNHVSLEEHRLLTGATPTSFSDIPPVLRQKVDNVRIAFDPPLDNFSPDDGALGTLYIIESVLVYHSSTGRTLQVEYPSIALHATSRGDSSPYVYCHIDEPPAADAPATDADDTLVMRVLILTPQDPASLEPIFEALSYCASLHPDPQGSDDGDDDDDDDAYIDADTTAFEVFTGEEDEELSEVGRVRNAPINDNRYQPY</sequence>
<evidence type="ECO:0000313" key="7">
    <source>
        <dbReference type="Proteomes" id="UP000759537"/>
    </source>
</evidence>
<accession>A0A9P5N415</accession>
<dbReference type="AlphaFoldDB" id="A0A9P5N415"/>
<dbReference type="GO" id="GO:0005829">
    <property type="term" value="C:cytosol"/>
    <property type="evidence" value="ECO:0007669"/>
    <property type="project" value="TreeGrafter"/>
</dbReference>
<dbReference type="GO" id="GO:0005681">
    <property type="term" value="C:spliceosomal complex"/>
    <property type="evidence" value="ECO:0007669"/>
    <property type="project" value="TreeGrafter"/>
</dbReference>
<dbReference type="PANTHER" id="PTHR21399">
    <property type="entry name" value="CHLORIDE CONDUCTANCE REGULATORY PROTEIN ICLN"/>
    <property type="match status" value="1"/>
</dbReference>
<evidence type="ECO:0000256" key="3">
    <source>
        <dbReference type="ARBA" id="ARBA00022490"/>
    </source>
</evidence>
<comment type="caution">
    <text evidence="6">The sequence shown here is derived from an EMBL/GenBank/DDBJ whole genome shotgun (WGS) entry which is preliminary data.</text>
</comment>
<dbReference type="Proteomes" id="UP000759537">
    <property type="component" value="Unassembled WGS sequence"/>
</dbReference>
<reference evidence="6" key="2">
    <citation type="journal article" date="2020" name="Nat. Commun.">
        <title>Large-scale genome sequencing of mycorrhizal fungi provides insights into the early evolution of symbiotic traits.</title>
        <authorList>
            <person name="Miyauchi S."/>
            <person name="Kiss E."/>
            <person name="Kuo A."/>
            <person name="Drula E."/>
            <person name="Kohler A."/>
            <person name="Sanchez-Garcia M."/>
            <person name="Morin E."/>
            <person name="Andreopoulos B."/>
            <person name="Barry K.W."/>
            <person name="Bonito G."/>
            <person name="Buee M."/>
            <person name="Carver A."/>
            <person name="Chen C."/>
            <person name="Cichocki N."/>
            <person name="Clum A."/>
            <person name="Culley D."/>
            <person name="Crous P.W."/>
            <person name="Fauchery L."/>
            <person name="Girlanda M."/>
            <person name="Hayes R.D."/>
            <person name="Keri Z."/>
            <person name="LaButti K."/>
            <person name="Lipzen A."/>
            <person name="Lombard V."/>
            <person name="Magnuson J."/>
            <person name="Maillard F."/>
            <person name="Murat C."/>
            <person name="Nolan M."/>
            <person name="Ohm R.A."/>
            <person name="Pangilinan J."/>
            <person name="Pereira M.F."/>
            <person name="Perotto S."/>
            <person name="Peter M."/>
            <person name="Pfister S."/>
            <person name="Riley R."/>
            <person name="Sitrit Y."/>
            <person name="Stielow J.B."/>
            <person name="Szollosi G."/>
            <person name="Zifcakova L."/>
            <person name="Stursova M."/>
            <person name="Spatafora J.W."/>
            <person name="Tedersoo L."/>
            <person name="Vaario L.M."/>
            <person name="Yamada A."/>
            <person name="Yan M."/>
            <person name="Wang P."/>
            <person name="Xu J."/>
            <person name="Bruns T."/>
            <person name="Baldrian P."/>
            <person name="Vilgalys R."/>
            <person name="Dunand C."/>
            <person name="Henrissat B."/>
            <person name="Grigoriev I.V."/>
            <person name="Hibbett D."/>
            <person name="Nagy L.G."/>
            <person name="Martin F.M."/>
        </authorList>
    </citation>
    <scope>NUCLEOTIDE SEQUENCE</scope>
    <source>
        <strain evidence="6">Prilba</strain>
    </source>
</reference>
<dbReference type="OrthoDB" id="19714at2759"/>
<dbReference type="PANTHER" id="PTHR21399:SF0">
    <property type="entry name" value="METHYLOSOME SUBUNIT PICLN"/>
    <property type="match status" value="1"/>
</dbReference>
<feature type="region of interest" description="Disordered" evidence="5">
    <location>
        <begin position="153"/>
        <end position="209"/>
    </location>
</feature>
<comment type="subcellular location">
    <subcellularLocation>
        <location evidence="2">Cytoplasm</location>
    </subcellularLocation>
    <subcellularLocation>
        <location evidence="1">Nucleus</location>
    </subcellularLocation>
</comment>
<dbReference type="EMBL" id="WHVB01000002">
    <property type="protein sequence ID" value="KAF8485816.1"/>
    <property type="molecule type" value="Genomic_DNA"/>
</dbReference>
<dbReference type="GO" id="GO:0000387">
    <property type="term" value="P:spliceosomal snRNP assembly"/>
    <property type="evidence" value="ECO:0007669"/>
    <property type="project" value="TreeGrafter"/>
</dbReference>
<dbReference type="GO" id="GO:0045292">
    <property type="term" value="P:mRNA cis splicing, via spliceosome"/>
    <property type="evidence" value="ECO:0007669"/>
    <property type="project" value="TreeGrafter"/>
</dbReference>
<evidence type="ECO:0000256" key="1">
    <source>
        <dbReference type="ARBA" id="ARBA00004123"/>
    </source>
</evidence>
<evidence type="ECO:0000313" key="6">
    <source>
        <dbReference type="EMBL" id="KAF8485816.1"/>
    </source>
</evidence>
<evidence type="ECO:0000256" key="5">
    <source>
        <dbReference type="SAM" id="MobiDB-lite"/>
    </source>
</evidence>